<sequence>MQRNKQLRSQWVAAISRVKAWLLSPLLLFYPLTLAASQNMVLVNAVVYQHPKANSVAIENGVITQIGIAEELLSSVDPSVKIIDLEQQFLLPGFIDNHNHVFEAASEAGGNCELSASASLSELRPYLEYCREQASSDGWLLGYGFSLEMIVEESSELSPIALLDSVFPHRPVILMEQTSHSMWVNSPALKLAGITERTSGPQGGALLRDVQGNLNGVLLDSAGDAVMEIAWNSLNAQFEQSYQGLLNGLSAAAQHGITTIGDGRLYWKRGWFEVWQHAREQGALTSRVLLRPWIYPDEGMKEQLEYLESIYTPEASPSDKLIVNQVKMYSDGIIINGTAKLLAPYKETYLPDHPKGLNYIPPGKMKAWLTALDRLGYSAHIHAIGDGAVHESLNAIEHVRHVGSDKPYTLTHVELVDQQDIPRFSKLAVTADFQVGSDYVAFQDHAWAKAFLGAVRAHRLMNLRVIFDTGANLTLSSDWNVHDINPLVGIANSIMMEDTGLPSVDAAIDAYTINAAKSLGIDGFTGSIAVGKSADLVVVEEDIRQLSPEAIAESAVTLTMTQGEIVFQWANQ</sequence>
<reference evidence="2 3" key="2">
    <citation type="submission" date="2014-09" db="EMBL/GenBank/DDBJ databases">
        <authorList>
            <consortium name="NBRP consortium"/>
            <person name="Sawabe T."/>
            <person name="Meirelles P."/>
            <person name="Nakanishi M."/>
            <person name="Sayaka M."/>
            <person name="Hattori M."/>
            <person name="Ohkuma M."/>
        </authorList>
    </citation>
    <scope>NUCLEOTIDE SEQUENCE [LARGE SCALE GENOMIC DNA]</scope>
    <source>
        <strain evidence="2 3">JCM 19240</strain>
    </source>
</reference>
<dbReference type="Gene3D" id="3.10.310.70">
    <property type="match status" value="1"/>
</dbReference>
<dbReference type="GO" id="GO:0016810">
    <property type="term" value="F:hydrolase activity, acting on carbon-nitrogen (but not peptide) bonds"/>
    <property type="evidence" value="ECO:0007669"/>
    <property type="project" value="InterPro"/>
</dbReference>
<reference evidence="2 3" key="1">
    <citation type="submission" date="2014-09" db="EMBL/GenBank/DDBJ databases">
        <title>Vibrio maritimus JCM 19240. (C210) whole genome shotgun sequence.</title>
        <authorList>
            <person name="Sawabe T."/>
            <person name="Meirelles P."/>
            <person name="Nakanishi M."/>
            <person name="Sayaka M."/>
            <person name="Hattori M."/>
            <person name="Ohkuma M."/>
        </authorList>
    </citation>
    <scope>NUCLEOTIDE SEQUENCE [LARGE SCALE GENOMIC DNA]</scope>
    <source>
        <strain evidence="2 3">JCM 19240</strain>
    </source>
</reference>
<protein>
    <submittedName>
        <fullName evidence="2">Exoenzymes regulatory protein AepA in lipid-linked oligosaccharide synthesis cluster</fullName>
    </submittedName>
</protein>
<dbReference type="Pfam" id="PF07969">
    <property type="entry name" value="Amidohydro_3"/>
    <property type="match status" value="1"/>
</dbReference>
<dbReference type="InterPro" id="IPR033932">
    <property type="entry name" value="YtcJ-like"/>
</dbReference>
<comment type="caution">
    <text evidence="2">The sequence shown here is derived from an EMBL/GenBank/DDBJ whole genome shotgun (WGS) entry which is preliminary data.</text>
</comment>
<dbReference type="Proteomes" id="UP000029224">
    <property type="component" value="Unassembled WGS sequence"/>
</dbReference>
<accession>A0A090T1T1</accession>
<dbReference type="CDD" id="cd01300">
    <property type="entry name" value="YtcJ_like"/>
    <property type="match status" value="1"/>
</dbReference>
<evidence type="ECO:0000313" key="2">
    <source>
        <dbReference type="EMBL" id="GAL33118.1"/>
    </source>
</evidence>
<organism evidence="2 3">
    <name type="scientific">Vibrio maritimus</name>
    <dbReference type="NCBI Taxonomy" id="990268"/>
    <lineage>
        <taxon>Bacteria</taxon>
        <taxon>Pseudomonadati</taxon>
        <taxon>Pseudomonadota</taxon>
        <taxon>Gammaproteobacteria</taxon>
        <taxon>Vibrionales</taxon>
        <taxon>Vibrionaceae</taxon>
        <taxon>Vibrio</taxon>
    </lineage>
</organism>
<dbReference type="PANTHER" id="PTHR22642:SF2">
    <property type="entry name" value="PROTEIN LONG AFTER FAR-RED 3"/>
    <property type="match status" value="1"/>
</dbReference>
<dbReference type="InterPro" id="IPR013108">
    <property type="entry name" value="Amidohydro_3"/>
</dbReference>
<dbReference type="InterPro" id="IPR011059">
    <property type="entry name" value="Metal-dep_hydrolase_composite"/>
</dbReference>
<dbReference type="SUPFAM" id="SSF51338">
    <property type="entry name" value="Composite domain of metallo-dependent hydrolases"/>
    <property type="match status" value="1"/>
</dbReference>
<dbReference type="InterPro" id="IPR032466">
    <property type="entry name" value="Metal_Hydrolase"/>
</dbReference>
<keyword evidence="3" id="KW-1185">Reference proteome</keyword>
<dbReference type="Gene3D" id="3.20.20.140">
    <property type="entry name" value="Metal-dependent hydrolases"/>
    <property type="match status" value="1"/>
</dbReference>
<feature type="domain" description="Amidohydrolase 3" evidence="1">
    <location>
        <begin position="81"/>
        <end position="567"/>
    </location>
</feature>
<dbReference type="AlphaFoldDB" id="A0A090T1T1"/>
<dbReference type="PANTHER" id="PTHR22642">
    <property type="entry name" value="IMIDAZOLONEPROPIONASE"/>
    <property type="match status" value="1"/>
</dbReference>
<dbReference type="Gene3D" id="2.30.40.10">
    <property type="entry name" value="Urease, subunit C, domain 1"/>
    <property type="match status" value="1"/>
</dbReference>
<name>A0A090T1T1_9VIBR</name>
<dbReference type="SUPFAM" id="SSF51556">
    <property type="entry name" value="Metallo-dependent hydrolases"/>
    <property type="match status" value="1"/>
</dbReference>
<evidence type="ECO:0000259" key="1">
    <source>
        <dbReference type="Pfam" id="PF07969"/>
    </source>
</evidence>
<gene>
    <name evidence="2" type="ORF">JCM19240_6550</name>
</gene>
<evidence type="ECO:0000313" key="3">
    <source>
        <dbReference type="Proteomes" id="UP000029224"/>
    </source>
</evidence>
<proteinExistence type="predicted"/>
<dbReference type="EMBL" id="BBMT01000002">
    <property type="protein sequence ID" value="GAL33118.1"/>
    <property type="molecule type" value="Genomic_DNA"/>
</dbReference>